<dbReference type="InterPro" id="IPR029052">
    <property type="entry name" value="Metallo-depent_PP-like"/>
</dbReference>
<dbReference type="SUPFAM" id="SSF56300">
    <property type="entry name" value="Metallo-dependent phosphatases"/>
    <property type="match status" value="1"/>
</dbReference>
<evidence type="ECO:0000256" key="2">
    <source>
        <dbReference type="ARBA" id="ARBA00022723"/>
    </source>
</evidence>
<dbReference type="Gene3D" id="3.90.780.10">
    <property type="entry name" value="5'-Nucleotidase, C-terminal domain"/>
    <property type="match status" value="1"/>
</dbReference>
<evidence type="ECO:0000256" key="4">
    <source>
        <dbReference type="ARBA" id="ARBA00022741"/>
    </source>
</evidence>
<evidence type="ECO:0000256" key="5">
    <source>
        <dbReference type="ARBA" id="ARBA00022801"/>
    </source>
</evidence>
<gene>
    <name evidence="9" type="ORF">HUK65_09690</name>
</gene>
<dbReference type="PROSITE" id="PS00785">
    <property type="entry name" value="5_NUCLEOTIDASE_1"/>
    <property type="match status" value="1"/>
</dbReference>
<comment type="similarity">
    <text evidence="1 6">Belongs to the 5'-nucleotidase family.</text>
</comment>
<dbReference type="InterPro" id="IPR004843">
    <property type="entry name" value="Calcineurin-like_PHP"/>
</dbReference>
<evidence type="ECO:0000256" key="1">
    <source>
        <dbReference type="ARBA" id="ARBA00006654"/>
    </source>
</evidence>
<dbReference type="GO" id="GO:0009166">
    <property type="term" value="P:nucleotide catabolic process"/>
    <property type="evidence" value="ECO:0007669"/>
    <property type="project" value="InterPro"/>
</dbReference>
<dbReference type="PROSITE" id="PS51318">
    <property type="entry name" value="TAT"/>
    <property type="match status" value="1"/>
</dbReference>
<evidence type="ECO:0000313" key="9">
    <source>
        <dbReference type="EMBL" id="NYS25263.1"/>
    </source>
</evidence>
<dbReference type="PRINTS" id="PR01607">
    <property type="entry name" value="APYRASEFAMLY"/>
</dbReference>
<dbReference type="Gene3D" id="3.60.21.10">
    <property type="match status" value="1"/>
</dbReference>
<evidence type="ECO:0000256" key="6">
    <source>
        <dbReference type="RuleBase" id="RU362119"/>
    </source>
</evidence>
<evidence type="ECO:0000259" key="8">
    <source>
        <dbReference type="Pfam" id="PF02872"/>
    </source>
</evidence>
<dbReference type="PROSITE" id="PS00786">
    <property type="entry name" value="5_NUCLEOTIDASE_2"/>
    <property type="match status" value="1"/>
</dbReference>
<dbReference type="InterPro" id="IPR006146">
    <property type="entry name" value="5'-Nucleotdase_CS"/>
</dbReference>
<dbReference type="PANTHER" id="PTHR11575:SF24">
    <property type="entry name" value="5'-NUCLEOTIDASE"/>
    <property type="match status" value="1"/>
</dbReference>
<dbReference type="Proteomes" id="UP000529417">
    <property type="component" value="Unassembled WGS sequence"/>
</dbReference>
<dbReference type="PANTHER" id="PTHR11575">
    <property type="entry name" value="5'-NUCLEOTIDASE-RELATED"/>
    <property type="match status" value="1"/>
</dbReference>
<comment type="caution">
    <text evidence="9">The sequence shown here is derived from an EMBL/GenBank/DDBJ whole genome shotgun (WGS) entry which is preliminary data.</text>
</comment>
<keyword evidence="10" id="KW-1185">Reference proteome</keyword>
<evidence type="ECO:0000313" key="10">
    <source>
        <dbReference type="Proteomes" id="UP000529417"/>
    </source>
</evidence>
<name>A0A7Z0HZR3_9RHOB</name>
<accession>A0A7Z0HZR3</accession>
<dbReference type="InterPro" id="IPR006179">
    <property type="entry name" value="5_nucleotidase/apyrase"/>
</dbReference>
<dbReference type="EMBL" id="JACBXS010000016">
    <property type="protein sequence ID" value="NYS25263.1"/>
    <property type="molecule type" value="Genomic_DNA"/>
</dbReference>
<dbReference type="Pfam" id="PF00149">
    <property type="entry name" value="Metallophos"/>
    <property type="match status" value="1"/>
</dbReference>
<dbReference type="CDD" id="cd07409">
    <property type="entry name" value="MPP_CD73_N"/>
    <property type="match status" value="1"/>
</dbReference>
<dbReference type="GO" id="GO:0000166">
    <property type="term" value="F:nucleotide binding"/>
    <property type="evidence" value="ECO:0007669"/>
    <property type="project" value="UniProtKB-KW"/>
</dbReference>
<dbReference type="InterPro" id="IPR008334">
    <property type="entry name" value="5'-Nucleotdase_C"/>
</dbReference>
<keyword evidence="4 6" id="KW-0547">Nucleotide-binding</keyword>
<reference evidence="9 10" key="1">
    <citation type="journal article" date="2000" name="Arch. Microbiol.">
        <title>Rhodobaca bogoriensis gen. nov. and sp. nov., an alkaliphilic purple nonsulfur bacterium from African Rift Valley soda lakes.</title>
        <authorList>
            <person name="Milford A.D."/>
            <person name="Achenbach L.A."/>
            <person name="Jung D.O."/>
            <person name="Madigan M.T."/>
        </authorList>
    </citation>
    <scope>NUCLEOTIDE SEQUENCE [LARGE SCALE GENOMIC DNA]</scope>
    <source>
        <strain evidence="9 10">2376</strain>
    </source>
</reference>
<evidence type="ECO:0000256" key="3">
    <source>
        <dbReference type="ARBA" id="ARBA00022729"/>
    </source>
</evidence>
<keyword evidence="2" id="KW-0479">Metal-binding</keyword>
<dbReference type="Pfam" id="PF02872">
    <property type="entry name" value="5_nucleotid_C"/>
    <property type="match status" value="1"/>
</dbReference>
<protein>
    <submittedName>
        <fullName evidence="9">5'-nucleotidase C-terminal domain-containing protein</fullName>
    </submittedName>
</protein>
<dbReference type="AlphaFoldDB" id="A0A7Z0HZR3"/>
<dbReference type="FunFam" id="3.60.21.10:FF:000020">
    <property type="entry name" value="NT5E isoform 4"/>
    <property type="match status" value="1"/>
</dbReference>
<dbReference type="SUPFAM" id="SSF55816">
    <property type="entry name" value="5'-nucleotidase (syn. UDP-sugar hydrolase), C-terminal domain"/>
    <property type="match status" value="1"/>
</dbReference>
<keyword evidence="3" id="KW-0732">Signal</keyword>
<keyword evidence="5 6" id="KW-0378">Hydrolase</keyword>
<feature type="domain" description="Calcineurin-like phosphoesterase" evidence="7">
    <location>
        <begin position="53"/>
        <end position="272"/>
    </location>
</feature>
<dbReference type="RefSeq" id="WP_179905963.1">
    <property type="nucleotide sequence ID" value="NZ_JACBXS010000016.1"/>
</dbReference>
<evidence type="ECO:0000259" key="7">
    <source>
        <dbReference type="Pfam" id="PF00149"/>
    </source>
</evidence>
<dbReference type="InterPro" id="IPR036907">
    <property type="entry name" value="5'-Nucleotdase_C_sf"/>
</dbReference>
<proteinExistence type="inferred from homology"/>
<dbReference type="GO" id="GO:0016788">
    <property type="term" value="F:hydrolase activity, acting on ester bonds"/>
    <property type="evidence" value="ECO:0007669"/>
    <property type="project" value="InterPro"/>
</dbReference>
<sequence length="557" mass="58327">MTKNFKADKAGQPLRGVSRRGFLALAGASLAMTGAGAFTMTSARAGGGFRLGVLHINDMHSRLAEISRHNSTCSDGDSADGNCFGGAARLATAIREHRADMDGDGLAHVTLDAGDQSQGTLFYTTYRGRAEIEMMNMIGFDAMALGNHEFNNGPDSLAEMISTAEFPVISGNTNVAEGPLGDVLGEYVVVERDGERIAVLAVTTPDTAFISSPGPHVTFTDDIVYLQEAVDRVRGDGIDKILLLSHVGFGRDQQIAAQVDGISAIIGGHSHTLLSNTVEDAPAYATLVESPAGRAVPIVQAYAFSRYLGRLELEFGDDGAVVAASGDTILLDASFAEAEDLKARIEELAEPIEEMVRTPVATLAAGIDGSRESCRAMECEMGNTVGDALLEAVEGQGITIALGNGGGLRASLGEGTVTLGDVLTVLPFQNTLYTLEVTGATLVAALEHGVNAIEDGAGRFPQVAGLRFRLDPSVAPNEGRVSEVEVRDGDAWAPIDPEAVYGIVTNNFMAGGGDGYAMLATEGMNGYDTAIDMAEVLAQYLSAHEPFAPVIDGRILQ</sequence>
<feature type="domain" description="5'-Nucleotidase C-terminal" evidence="8">
    <location>
        <begin position="360"/>
        <end position="520"/>
    </location>
</feature>
<dbReference type="InterPro" id="IPR006311">
    <property type="entry name" value="TAT_signal"/>
</dbReference>
<organism evidence="9 10">
    <name type="scientific">Rhabdonatronobacter sediminivivens</name>
    <dbReference type="NCBI Taxonomy" id="2743469"/>
    <lineage>
        <taxon>Bacteria</taxon>
        <taxon>Pseudomonadati</taxon>
        <taxon>Pseudomonadota</taxon>
        <taxon>Alphaproteobacteria</taxon>
        <taxon>Rhodobacterales</taxon>
        <taxon>Paracoccaceae</taxon>
        <taxon>Rhabdonatronobacter</taxon>
    </lineage>
</organism>
<dbReference type="GO" id="GO:0046872">
    <property type="term" value="F:metal ion binding"/>
    <property type="evidence" value="ECO:0007669"/>
    <property type="project" value="UniProtKB-KW"/>
</dbReference>